<dbReference type="PANTHER" id="PTHR11759">
    <property type="entry name" value="40S RIBOSOMAL PROTEIN S14/30S RIBOSOMAL PROTEIN S11"/>
    <property type="match status" value="1"/>
</dbReference>
<dbReference type="GO" id="GO:0006412">
    <property type="term" value="P:translation"/>
    <property type="evidence" value="ECO:0007669"/>
    <property type="project" value="InterPro"/>
</dbReference>
<dbReference type="GO" id="GO:0005840">
    <property type="term" value="C:ribosome"/>
    <property type="evidence" value="ECO:0007669"/>
    <property type="project" value="UniProtKB-KW"/>
</dbReference>
<organism evidence="4">
    <name type="scientific">Caligus clemensi</name>
    <name type="common">Sea louse</name>
    <dbReference type="NCBI Taxonomy" id="344056"/>
    <lineage>
        <taxon>Eukaryota</taxon>
        <taxon>Metazoa</taxon>
        <taxon>Ecdysozoa</taxon>
        <taxon>Arthropoda</taxon>
        <taxon>Crustacea</taxon>
        <taxon>Multicrustacea</taxon>
        <taxon>Hexanauplia</taxon>
        <taxon>Copepoda</taxon>
        <taxon>Siphonostomatoida</taxon>
        <taxon>Caligidae</taxon>
        <taxon>Caligus</taxon>
    </lineage>
</organism>
<dbReference type="Pfam" id="PF00411">
    <property type="entry name" value="Ribosomal_S11"/>
    <property type="match status" value="1"/>
</dbReference>
<dbReference type="AlphaFoldDB" id="C1C354"/>
<comment type="similarity">
    <text evidence="1">Belongs to the universal ribosomal protein uS11 family.</text>
</comment>
<dbReference type="Gene3D" id="3.30.420.80">
    <property type="entry name" value="Ribosomal protein S11"/>
    <property type="match status" value="1"/>
</dbReference>
<evidence type="ECO:0000256" key="2">
    <source>
        <dbReference type="ARBA" id="ARBA00022980"/>
    </source>
</evidence>
<gene>
    <name evidence="4" type="primary">RT11</name>
</gene>
<dbReference type="EMBL" id="BT081283">
    <property type="protein sequence ID" value="ACO15707.1"/>
    <property type="molecule type" value="mRNA"/>
</dbReference>
<dbReference type="InterPro" id="IPR001971">
    <property type="entry name" value="Ribosomal_uS11"/>
</dbReference>
<dbReference type="SUPFAM" id="SSF53137">
    <property type="entry name" value="Translational machinery components"/>
    <property type="match status" value="1"/>
</dbReference>
<dbReference type="GO" id="GO:1990904">
    <property type="term" value="C:ribonucleoprotein complex"/>
    <property type="evidence" value="ECO:0007669"/>
    <property type="project" value="UniProtKB-KW"/>
</dbReference>
<dbReference type="InterPro" id="IPR036967">
    <property type="entry name" value="Ribosomal_uS11_sf"/>
</dbReference>
<sequence>MNLFRSLPRFLSSSSVRCERILDYKSLIKHGVVDRPSKSVEVADADNTASNVAELSIASQSVFPDEDTANILFNGTSYKDLPYVRVTCKRNNTKVSAYDAKDKFLFYSSPRMYGFLNASKRTEVASVTTGINMGQNLRNVGIKFIRLEVNGFSTGRLPVVKGITQAGIQVVSISDVTHVDWGWSKRAKKQRRV</sequence>
<protein>
    <submittedName>
        <fullName evidence="4">28S ribosomal protein S11, mitochondrial</fullName>
    </submittedName>
</protein>
<proteinExistence type="evidence at transcript level"/>
<dbReference type="GO" id="GO:0003735">
    <property type="term" value="F:structural constituent of ribosome"/>
    <property type="evidence" value="ECO:0007669"/>
    <property type="project" value="InterPro"/>
</dbReference>
<evidence type="ECO:0000313" key="4">
    <source>
        <dbReference type="EMBL" id="ACO15707.1"/>
    </source>
</evidence>
<reference evidence="4" key="1">
    <citation type="submission" date="2009-03" db="EMBL/GenBank/DDBJ databases">
        <title>Caligus clemensi ESTs and full-length cDNAs.</title>
        <authorList>
            <person name="Yasuike M."/>
            <person name="von Schalburg K."/>
            <person name="Cooper G."/>
            <person name="Leong J."/>
            <person name="Jones S.R.M."/>
            <person name="Koop B.F."/>
        </authorList>
    </citation>
    <scope>NUCLEOTIDE SEQUENCE</scope>
    <source>
        <tissue evidence="4">Whole</tissue>
    </source>
</reference>
<dbReference type="HAMAP" id="MF_01310">
    <property type="entry name" value="Ribosomal_uS11"/>
    <property type="match status" value="1"/>
</dbReference>
<evidence type="ECO:0000256" key="3">
    <source>
        <dbReference type="ARBA" id="ARBA00023274"/>
    </source>
</evidence>
<accession>C1C354</accession>
<keyword evidence="3" id="KW-0687">Ribonucleoprotein</keyword>
<evidence type="ECO:0000256" key="1">
    <source>
        <dbReference type="ARBA" id="ARBA00006194"/>
    </source>
</evidence>
<name>C1C354_CALCM</name>
<keyword evidence="2 4" id="KW-0689">Ribosomal protein</keyword>